<dbReference type="InterPro" id="IPR050459">
    <property type="entry name" value="WD_repeat_RBAP46/RBAP48/MSI1"/>
</dbReference>
<keyword evidence="3" id="KW-0677">Repeat</keyword>
<dbReference type="InParanoid" id="F0VBH8"/>
<evidence type="ECO:0000313" key="10">
    <source>
        <dbReference type="Proteomes" id="UP000007494"/>
    </source>
</evidence>
<keyword evidence="5" id="KW-0539">Nucleus</keyword>
<evidence type="ECO:0000313" key="9">
    <source>
        <dbReference type="EMBL" id="CBZ50962.1"/>
    </source>
</evidence>
<feature type="compositionally biased region" description="Basic and acidic residues" evidence="7">
    <location>
        <begin position="174"/>
        <end position="183"/>
    </location>
</feature>
<keyword evidence="2 6" id="KW-0853">WD repeat</keyword>
<dbReference type="SMART" id="SM00320">
    <property type="entry name" value="WD40"/>
    <property type="match status" value="6"/>
</dbReference>
<keyword evidence="10" id="KW-1185">Reference proteome</keyword>
<organism evidence="9 10">
    <name type="scientific">Neospora caninum (strain Liverpool)</name>
    <dbReference type="NCBI Taxonomy" id="572307"/>
    <lineage>
        <taxon>Eukaryota</taxon>
        <taxon>Sar</taxon>
        <taxon>Alveolata</taxon>
        <taxon>Apicomplexa</taxon>
        <taxon>Conoidasida</taxon>
        <taxon>Coccidia</taxon>
        <taxon>Eucoccidiorida</taxon>
        <taxon>Eimeriorina</taxon>
        <taxon>Sarcocystidae</taxon>
        <taxon>Neospora</taxon>
    </lineage>
</organism>
<accession>F0VBH8</accession>
<feature type="region of interest" description="Disordered" evidence="7">
    <location>
        <begin position="31"/>
        <end position="294"/>
    </location>
</feature>
<dbReference type="AlphaFoldDB" id="F0VBH8"/>
<dbReference type="SUPFAM" id="SSF50978">
    <property type="entry name" value="WD40 repeat-like"/>
    <property type="match status" value="1"/>
</dbReference>
<dbReference type="PROSITE" id="PS50082">
    <property type="entry name" value="WD_REPEATS_2"/>
    <property type="match status" value="2"/>
</dbReference>
<evidence type="ECO:0000256" key="3">
    <source>
        <dbReference type="ARBA" id="ARBA00022737"/>
    </source>
</evidence>
<dbReference type="GO" id="GO:0006325">
    <property type="term" value="P:chromatin organization"/>
    <property type="evidence" value="ECO:0007669"/>
    <property type="project" value="UniProtKB-KW"/>
</dbReference>
<feature type="repeat" description="WD" evidence="6">
    <location>
        <begin position="661"/>
        <end position="704"/>
    </location>
</feature>
<evidence type="ECO:0000256" key="6">
    <source>
        <dbReference type="PROSITE-ProRule" id="PRU00221"/>
    </source>
</evidence>
<feature type="domain" description="Histone-binding protein RBBP4-like N-terminal" evidence="8">
    <location>
        <begin position="478"/>
        <end position="542"/>
    </location>
</feature>
<dbReference type="PROSITE" id="PS50294">
    <property type="entry name" value="WD_REPEATS_REGION"/>
    <property type="match status" value="1"/>
</dbReference>
<keyword evidence="4" id="KW-0156">Chromatin regulator</keyword>
<feature type="repeat" description="WD" evidence="6">
    <location>
        <begin position="805"/>
        <end position="840"/>
    </location>
</feature>
<dbReference type="Gene3D" id="2.130.10.10">
    <property type="entry name" value="YVTN repeat-like/Quinoprotein amine dehydrogenase"/>
    <property type="match status" value="1"/>
</dbReference>
<dbReference type="GO" id="GO:0005634">
    <property type="term" value="C:nucleus"/>
    <property type="evidence" value="ECO:0007669"/>
    <property type="project" value="UniProtKB-SubCell"/>
</dbReference>
<evidence type="ECO:0000256" key="5">
    <source>
        <dbReference type="ARBA" id="ARBA00023242"/>
    </source>
</evidence>
<dbReference type="InterPro" id="IPR015943">
    <property type="entry name" value="WD40/YVTN_repeat-like_dom_sf"/>
</dbReference>
<dbReference type="eggNOG" id="KOG0264">
    <property type="taxonomic scope" value="Eukaryota"/>
</dbReference>
<proteinExistence type="predicted"/>
<feature type="compositionally biased region" description="Basic and acidic residues" evidence="7">
    <location>
        <begin position="222"/>
        <end position="242"/>
    </location>
</feature>
<dbReference type="Proteomes" id="UP000007494">
    <property type="component" value="Chromosome IX"/>
</dbReference>
<dbReference type="InterPro" id="IPR019775">
    <property type="entry name" value="WD40_repeat_CS"/>
</dbReference>
<feature type="compositionally biased region" description="Basic and acidic residues" evidence="7">
    <location>
        <begin position="56"/>
        <end position="84"/>
    </location>
</feature>
<dbReference type="VEuPathDB" id="ToxoDB:NCLIV_040370"/>
<dbReference type="Pfam" id="PF12265">
    <property type="entry name" value="CAF1C_H4-bd"/>
    <property type="match status" value="1"/>
</dbReference>
<feature type="compositionally biased region" description="Basic and acidic residues" evidence="7">
    <location>
        <begin position="191"/>
        <end position="211"/>
    </location>
</feature>
<evidence type="ECO:0000256" key="4">
    <source>
        <dbReference type="ARBA" id="ARBA00022853"/>
    </source>
</evidence>
<feature type="compositionally biased region" description="Polar residues" evidence="7">
    <location>
        <begin position="266"/>
        <end position="277"/>
    </location>
</feature>
<evidence type="ECO:0000256" key="2">
    <source>
        <dbReference type="ARBA" id="ARBA00022574"/>
    </source>
</evidence>
<evidence type="ECO:0000259" key="8">
    <source>
        <dbReference type="Pfam" id="PF12265"/>
    </source>
</evidence>
<dbReference type="OMA" id="CRIPHEG"/>
<dbReference type="Pfam" id="PF00400">
    <property type="entry name" value="WD40"/>
    <property type="match status" value="3"/>
</dbReference>
<dbReference type="PANTHER" id="PTHR22850">
    <property type="entry name" value="WD40 REPEAT FAMILY"/>
    <property type="match status" value="1"/>
</dbReference>
<feature type="compositionally biased region" description="Low complexity" evidence="7">
    <location>
        <begin position="280"/>
        <end position="292"/>
    </location>
</feature>
<feature type="region of interest" description="Disordered" evidence="7">
    <location>
        <begin position="312"/>
        <end position="422"/>
    </location>
</feature>
<evidence type="ECO:0000256" key="1">
    <source>
        <dbReference type="ARBA" id="ARBA00004123"/>
    </source>
</evidence>
<reference evidence="10" key="1">
    <citation type="journal article" date="2012" name="PLoS Pathog.">
        <title>Comparative genomics of the apicomplexan parasites Toxoplasma gondii and Neospora caninum: Coccidia differing in host range and transmission strategy.</title>
        <authorList>
            <person name="Reid A.J."/>
            <person name="Vermont S.J."/>
            <person name="Cotton J.A."/>
            <person name="Harris D."/>
            <person name="Hill-Cawthorne G.A."/>
            <person name="Konen-Waisman S."/>
            <person name="Latham S.M."/>
            <person name="Mourier T."/>
            <person name="Norton R."/>
            <person name="Quail M.A."/>
            <person name="Sanders M."/>
            <person name="Shanmugam D."/>
            <person name="Sohal A."/>
            <person name="Wasmuth J.D."/>
            <person name="Brunk B."/>
            <person name="Grigg M.E."/>
            <person name="Howard J.C."/>
            <person name="Parkinson J."/>
            <person name="Roos D.S."/>
            <person name="Trees A.J."/>
            <person name="Berriman M."/>
            <person name="Pain A."/>
            <person name="Wastling J.M."/>
        </authorList>
    </citation>
    <scope>NUCLEOTIDE SEQUENCE [LARGE SCALE GENOMIC DNA]</scope>
    <source>
        <strain evidence="10">Liverpool</strain>
    </source>
</reference>
<name>F0VBH8_NEOCL</name>
<dbReference type="InterPro" id="IPR001680">
    <property type="entry name" value="WD40_rpt"/>
</dbReference>
<comment type="subcellular location">
    <subcellularLocation>
        <location evidence="1">Nucleus</location>
    </subcellularLocation>
</comment>
<dbReference type="GeneID" id="13439948"/>
<feature type="compositionally biased region" description="Polar residues" evidence="7">
    <location>
        <begin position="347"/>
        <end position="356"/>
    </location>
</feature>
<dbReference type="OrthoDB" id="427795at2759"/>
<dbReference type="PROSITE" id="PS00678">
    <property type="entry name" value="WD_REPEATS_1"/>
    <property type="match status" value="3"/>
</dbReference>
<protein>
    <recommendedName>
        <fullName evidence="8">Histone-binding protein RBBP4-like N-terminal domain-containing protein</fullName>
    </recommendedName>
</protein>
<dbReference type="EMBL" id="FR823385">
    <property type="protein sequence ID" value="CBZ50962.1"/>
    <property type="molecule type" value="Genomic_DNA"/>
</dbReference>
<gene>
    <name evidence="9" type="ORF">NCLIV_040370</name>
</gene>
<dbReference type="RefSeq" id="XP_003880995.1">
    <property type="nucleotide sequence ID" value="XM_003880946.1"/>
</dbReference>
<evidence type="ECO:0000256" key="7">
    <source>
        <dbReference type="SAM" id="MobiDB-lite"/>
    </source>
</evidence>
<sequence>MKKSRLTTRIPYRPDAENASIAASRMALSDGVGPVNSARVFARPRQSPTLRKRLRKDTDSAARKARDQRRASREGAKQAERMGDKSSSTRRSVEGDGAVEMPPEGAREHKRTRARLDARPADSASHAPSQAHQKKRDGNVSEGDGSPGPGRPPPSHAGEAIPSFSKRGTGSREAGSKRREREGGATTNEAGRGEEKEKRGQGPESDGHEETAPPFSPASFRAEAERAPLHVDVFETAHDGRAGPKHVPPSRLRTRKISRHRLDPSPNASPRSGSLSVEFSAPTSPLASPSALRDALSASCNLRSALHAASKSTAHPLYPDPGSSRYGSRNHRPRSVSPDARCRRGSTDSSELSSCSGGVGDRLSPSAASHRSPLTYLPVSPCLAPSTGKKRARGERRGKGGKRGKAGVHRGDGIAGIAGNQSGETATAPCLANAGEEGGATRTALPSATGASAPAAAATAGGAGVSAASLQGLYRANNRHWQNNCLLLYEHVMAHTLEWPSLTTQWMKSRNPKASGAMGQTVLVATHTSGPQHLNYLLLIEVAHCAGTLDFWKDRLFIPYDYVGFDFGEEDSRKFTVTCRIPHEGESNKARFCPSDQTKIASKALDGCVYVFDFCKFGPYALPFSTPHGDGSRNQKGGKVREVDETAPPTDFMALQAEVVLSGHTDEGWGLEWGPPGRENFVASAADDGIICVWDVQAKPAERKRLPPLHKLVADCNLRPLQDVCWKRGEGDGDVLLGIGDDGYLNMWDLRVSPAPVVRTQCSWTSANALAANANAPYVVATAGADKGVSIWDLRALRRPAHRLLHAHGEAVTCLKWAPGEKTTLASGSTDRLIRIFDLSLVGAEQESDDAEDGPPELLFVHGGHLGAVNDFDWNPQPDLFSSLMLASVSEDNALQIWQPTRKAFKRESLFVEGRDGDDCMQSCEADGDDVE</sequence>
<feature type="compositionally biased region" description="Basic residues" evidence="7">
    <location>
        <begin position="388"/>
        <end position="408"/>
    </location>
</feature>
<dbReference type="InterPro" id="IPR036322">
    <property type="entry name" value="WD40_repeat_dom_sf"/>
</dbReference>
<dbReference type="InterPro" id="IPR022052">
    <property type="entry name" value="Histone-bd_RBBP4-like_N"/>
</dbReference>